<reference evidence="1" key="2">
    <citation type="journal article" date="2015" name="Data Brief">
        <title>Shoot transcriptome of the giant reed, Arundo donax.</title>
        <authorList>
            <person name="Barrero R.A."/>
            <person name="Guerrero F.D."/>
            <person name="Moolhuijzen P."/>
            <person name="Goolsby J.A."/>
            <person name="Tidwell J."/>
            <person name="Bellgard S.E."/>
            <person name="Bellgard M.I."/>
        </authorList>
    </citation>
    <scope>NUCLEOTIDE SEQUENCE</scope>
    <source>
        <tissue evidence="1">Shoot tissue taken approximately 20 cm above the soil surface</tissue>
    </source>
</reference>
<dbReference type="EMBL" id="GBRH01278755">
    <property type="protein sequence ID" value="JAD19140.1"/>
    <property type="molecule type" value="Transcribed_RNA"/>
</dbReference>
<name>A0A0A8Y1W0_ARUDO</name>
<protein>
    <submittedName>
        <fullName evidence="1">Uncharacterized protein</fullName>
    </submittedName>
</protein>
<accession>A0A0A8Y1W0</accession>
<evidence type="ECO:0000313" key="1">
    <source>
        <dbReference type="EMBL" id="JAD19140.1"/>
    </source>
</evidence>
<proteinExistence type="predicted"/>
<organism evidence="1">
    <name type="scientific">Arundo donax</name>
    <name type="common">Giant reed</name>
    <name type="synonym">Donax arundinaceus</name>
    <dbReference type="NCBI Taxonomy" id="35708"/>
    <lineage>
        <taxon>Eukaryota</taxon>
        <taxon>Viridiplantae</taxon>
        <taxon>Streptophyta</taxon>
        <taxon>Embryophyta</taxon>
        <taxon>Tracheophyta</taxon>
        <taxon>Spermatophyta</taxon>
        <taxon>Magnoliopsida</taxon>
        <taxon>Liliopsida</taxon>
        <taxon>Poales</taxon>
        <taxon>Poaceae</taxon>
        <taxon>PACMAD clade</taxon>
        <taxon>Arundinoideae</taxon>
        <taxon>Arundineae</taxon>
        <taxon>Arundo</taxon>
    </lineage>
</organism>
<dbReference type="AlphaFoldDB" id="A0A0A8Y1W0"/>
<reference evidence="1" key="1">
    <citation type="submission" date="2014-09" db="EMBL/GenBank/DDBJ databases">
        <authorList>
            <person name="Magalhaes I.L.F."/>
            <person name="Oliveira U."/>
            <person name="Santos F.R."/>
            <person name="Vidigal T.H.D.A."/>
            <person name="Brescovit A.D."/>
            <person name="Santos A.J."/>
        </authorList>
    </citation>
    <scope>NUCLEOTIDE SEQUENCE</scope>
    <source>
        <tissue evidence="1">Shoot tissue taken approximately 20 cm above the soil surface</tissue>
    </source>
</reference>
<sequence>MPRERPTYLEKQCLYTCACWCNLQPHTHTTLAT</sequence>